<dbReference type="NCBIfam" id="TIGR00229">
    <property type="entry name" value="sensory_box"/>
    <property type="match status" value="5"/>
</dbReference>
<dbReference type="Pfam" id="PF08448">
    <property type="entry name" value="PAS_4"/>
    <property type="match status" value="2"/>
</dbReference>
<dbReference type="PROSITE" id="PS50113">
    <property type="entry name" value="PAC"/>
    <property type="match status" value="1"/>
</dbReference>
<dbReference type="GO" id="GO:0000155">
    <property type="term" value="F:phosphorelay sensor kinase activity"/>
    <property type="evidence" value="ECO:0007669"/>
    <property type="project" value="InterPro"/>
</dbReference>
<keyword evidence="10" id="KW-1185">Reference proteome</keyword>
<evidence type="ECO:0000256" key="4">
    <source>
        <dbReference type="ARBA" id="ARBA00022679"/>
    </source>
</evidence>
<evidence type="ECO:0000259" key="6">
    <source>
        <dbReference type="PROSITE" id="PS50109"/>
    </source>
</evidence>
<dbReference type="SUPFAM" id="SSF55785">
    <property type="entry name" value="PYP-like sensor domain (PAS domain)"/>
    <property type="match status" value="5"/>
</dbReference>
<feature type="domain" description="PAS" evidence="7">
    <location>
        <begin position="7"/>
        <end position="77"/>
    </location>
</feature>
<organism evidence="9 10">
    <name type="scientific">Pontibacter akesuensis</name>
    <dbReference type="NCBI Taxonomy" id="388950"/>
    <lineage>
        <taxon>Bacteria</taxon>
        <taxon>Pseudomonadati</taxon>
        <taxon>Bacteroidota</taxon>
        <taxon>Cytophagia</taxon>
        <taxon>Cytophagales</taxon>
        <taxon>Hymenobacteraceae</taxon>
        <taxon>Pontibacter</taxon>
    </lineage>
</organism>
<dbReference type="RefSeq" id="WP_071890061.1">
    <property type="nucleotide sequence ID" value="NZ_BMXC01000005.1"/>
</dbReference>
<dbReference type="CDD" id="cd00130">
    <property type="entry name" value="PAS"/>
    <property type="match status" value="5"/>
</dbReference>
<evidence type="ECO:0000256" key="1">
    <source>
        <dbReference type="ARBA" id="ARBA00000085"/>
    </source>
</evidence>
<dbReference type="InterPro" id="IPR035965">
    <property type="entry name" value="PAS-like_dom_sf"/>
</dbReference>
<evidence type="ECO:0000259" key="8">
    <source>
        <dbReference type="PROSITE" id="PS50113"/>
    </source>
</evidence>
<evidence type="ECO:0000313" key="10">
    <source>
        <dbReference type="Proteomes" id="UP000182491"/>
    </source>
</evidence>
<feature type="domain" description="PAS" evidence="7">
    <location>
        <begin position="492"/>
        <end position="564"/>
    </location>
</feature>
<dbReference type="SUPFAM" id="SSF55874">
    <property type="entry name" value="ATPase domain of HSP90 chaperone/DNA topoisomerase II/histidine kinase"/>
    <property type="match status" value="1"/>
</dbReference>
<dbReference type="EMBL" id="FPCA01000006">
    <property type="protein sequence ID" value="SFU98168.1"/>
    <property type="molecule type" value="Genomic_DNA"/>
</dbReference>
<dbReference type="STRING" id="388950.GCA_001611675_02798"/>
<keyword evidence="3" id="KW-0597">Phosphoprotein</keyword>
<feature type="domain" description="PAC" evidence="8">
    <location>
        <begin position="564"/>
        <end position="618"/>
    </location>
</feature>
<dbReference type="SMART" id="SM00086">
    <property type="entry name" value="PAC"/>
    <property type="match status" value="3"/>
</dbReference>
<dbReference type="PROSITE" id="PS50109">
    <property type="entry name" value="HIS_KIN"/>
    <property type="match status" value="1"/>
</dbReference>
<dbReference type="Pfam" id="PF02518">
    <property type="entry name" value="HATPase_c"/>
    <property type="match status" value="1"/>
</dbReference>
<dbReference type="SMART" id="SM00387">
    <property type="entry name" value="HATPase_c"/>
    <property type="match status" value="1"/>
</dbReference>
<reference evidence="10" key="1">
    <citation type="submission" date="2016-10" db="EMBL/GenBank/DDBJ databases">
        <authorList>
            <person name="Varghese N."/>
        </authorList>
    </citation>
    <scope>NUCLEOTIDE SEQUENCE [LARGE SCALE GENOMIC DNA]</scope>
    <source>
        <strain evidence="10">DSM 18820</strain>
    </source>
</reference>
<dbReference type="Pfam" id="PF13426">
    <property type="entry name" value="PAS_9"/>
    <property type="match status" value="2"/>
</dbReference>
<dbReference type="Proteomes" id="UP000182491">
    <property type="component" value="Unassembled WGS sequence"/>
</dbReference>
<dbReference type="InterPro" id="IPR036890">
    <property type="entry name" value="HATPase_C_sf"/>
</dbReference>
<protein>
    <recommendedName>
        <fullName evidence="2">histidine kinase</fullName>
        <ecNumber evidence="2">2.7.13.3</ecNumber>
    </recommendedName>
</protein>
<evidence type="ECO:0000256" key="2">
    <source>
        <dbReference type="ARBA" id="ARBA00012438"/>
    </source>
</evidence>
<gene>
    <name evidence="9" type="ORF">SAMN04487941_3824</name>
</gene>
<dbReference type="AlphaFoldDB" id="A0A1I7KL66"/>
<dbReference type="PANTHER" id="PTHR43304">
    <property type="entry name" value="PHYTOCHROME-LIKE PROTEIN CPH1"/>
    <property type="match status" value="1"/>
</dbReference>
<dbReference type="InterPro" id="IPR001610">
    <property type="entry name" value="PAC"/>
</dbReference>
<comment type="catalytic activity">
    <reaction evidence="1">
        <text>ATP + protein L-histidine = ADP + protein N-phospho-L-histidine.</text>
        <dbReference type="EC" id="2.7.13.3"/>
    </reaction>
</comment>
<dbReference type="Pfam" id="PF08447">
    <property type="entry name" value="PAS_3"/>
    <property type="match status" value="1"/>
</dbReference>
<evidence type="ECO:0000259" key="7">
    <source>
        <dbReference type="PROSITE" id="PS50112"/>
    </source>
</evidence>
<feature type="domain" description="PAS" evidence="7">
    <location>
        <begin position="129"/>
        <end position="199"/>
    </location>
</feature>
<dbReference type="InterPro" id="IPR052162">
    <property type="entry name" value="Sensor_kinase/Photoreceptor"/>
</dbReference>
<evidence type="ECO:0000256" key="5">
    <source>
        <dbReference type="ARBA" id="ARBA00022777"/>
    </source>
</evidence>
<sequence length="849" mass="96566">MMRSGRSIGFYENMMKYSLDLICSIDRNGRFVYVNDASEHILGYSSEEMLGRHYFAFIPPDEHDRTRAVAEQTLAGLKTTTFEHNCIHKSGQLVPMLWSMVWSEDDEVSFCTGRDISELMLARQKLREKDDLHQALISHGTDMLALFDAQGTYLYSAGSTLKDLGYLPEHLIGRSAFEHLHPDDVPRVEESLAKLLSEPSKIRKQDFRYKSATGEWRWLETTLTNQLHNPHIKALVANSHDVTEQRRSANELTKSEQQFRALFDNNPDVVMIENEQGIILDINLAGESLLNLPKQEIVGRHYSDMLPPESKSVCADYLRQAFEGQTVKMELALHYEGVGMTILDITKIPVSLNGKVVAVYSIVKDITAVTNSHNTVKQQAKKLNTLFQSIKDAFCIIGKDWTYTYANHEFDRILNPYQQDIIGKNIWDVFPDGKKSIFYQQYTYAMESGNAVSFEAYSPELELWLDLKAYPSEEGLLVYFSDISEKVKAKQELEKLSLVASTTTNGVIITDPDRRIEWVNEGFVNLTGYSLEEALGKRPSELLHSSNSNTSEFELMKEKMLNGEPVAFEILNYRKDGEEIWLSVQVNPIRDQEGRLQRFITTQTDITALKNSELELSELAKDLYRHNRDLQQFTYIVSHNLRAPVANVMGLSDLLLKFNRDSEMYDKSLVNLKRSVTQLDVVLKDLSAILSIRDSKHVLEQEQIELGLKCQQVLESLREPLQACGGSVTLDIKQDTYVRGNSAYLYSIFYNLLTNAIKYRAADRPLEISVKLYGDTRLGKFLAITDNGTGFDMTRAGKDVFKLYKRFHATADGRGIGLYLTRAHLEAMGGSIKVDSQIGIGTRFLLQLK</sequence>
<evidence type="ECO:0000313" key="9">
    <source>
        <dbReference type="EMBL" id="SFU98168.1"/>
    </source>
</evidence>
<keyword evidence="5 9" id="KW-0418">Kinase</keyword>
<dbReference type="PRINTS" id="PR00344">
    <property type="entry name" value="BCTRLSENSOR"/>
</dbReference>
<dbReference type="EC" id="2.7.13.3" evidence="2"/>
<dbReference type="InterPro" id="IPR004358">
    <property type="entry name" value="Sig_transdc_His_kin-like_C"/>
</dbReference>
<keyword evidence="4" id="KW-0808">Transferase</keyword>
<dbReference type="Gene3D" id="3.30.450.20">
    <property type="entry name" value="PAS domain"/>
    <property type="match status" value="5"/>
</dbReference>
<dbReference type="InterPro" id="IPR003594">
    <property type="entry name" value="HATPase_dom"/>
</dbReference>
<evidence type="ECO:0000256" key="3">
    <source>
        <dbReference type="ARBA" id="ARBA00022553"/>
    </source>
</evidence>
<dbReference type="Gene3D" id="3.30.565.10">
    <property type="entry name" value="Histidine kinase-like ATPase, C-terminal domain"/>
    <property type="match status" value="1"/>
</dbReference>
<dbReference type="PROSITE" id="PS50112">
    <property type="entry name" value="PAS"/>
    <property type="match status" value="5"/>
</dbReference>
<dbReference type="InterPro" id="IPR000014">
    <property type="entry name" value="PAS"/>
</dbReference>
<dbReference type="InterPro" id="IPR005467">
    <property type="entry name" value="His_kinase_dom"/>
</dbReference>
<dbReference type="PANTHER" id="PTHR43304:SF1">
    <property type="entry name" value="PAC DOMAIN-CONTAINING PROTEIN"/>
    <property type="match status" value="1"/>
</dbReference>
<dbReference type="InterPro" id="IPR013656">
    <property type="entry name" value="PAS_4"/>
</dbReference>
<dbReference type="InterPro" id="IPR000700">
    <property type="entry name" value="PAS-assoc_C"/>
</dbReference>
<accession>A0A1I7KL66</accession>
<feature type="domain" description="PAS" evidence="7">
    <location>
        <begin position="379"/>
        <end position="449"/>
    </location>
</feature>
<dbReference type="Gene3D" id="1.10.287.130">
    <property type="match status" value="1"/>
</dbReference>
<dbReference type="SMART" id="SM00091">
    <property type="entry name" value="PAS"/>
    <property type="match status" value="5"/>
</dbReference>
<proteinExistence type="predicted"/>
<dbReference type="InterPro" id="IPR013655">
    <property type="entry name" value="PAS_fold_3"/>
</dbReference>
<name>A0A1I7KL66_9BACT</name>
<dbReference type="SUPFAM" id="SSF47384">
    <property type="entry name" value="Homodimeric domain of signal transducing histidine kinase"/>
    <property type="match status" value="1"/>
</dbReference>
<dbReference type="InterPro" id="IPR036097">
    <property type="entry name" value="HisK_dim/P_sf"/>
</dbReference>
<feature type="domain" description="Histidine kinase" evidence="6">
    <location>
        <begin position="636"/>
        <end position="849"/>
    </location>
</feature>
<feature type="domain" description="PAS" evidence="7">
    <location>
        <begin position="255"/>
        <end position="325"/>
    </location>
</feature>
<dbReference type="OrthoDB" id="9766459at2"/>